<evidence type="ECO:0000256" key="4">
    <source>
        <dbReference type="ARBA" id="ARBA00022692"/>
    </source>
</evidence>
<comment type="caution">
    <text evidence="12">The sequence shown here is derived from an EMBL/GenBank/DDBJ whole genome shotgun (WGS) entry which is preliminary data.</text>
</comment>
<dbReference type="GO" id="GO:0004190">
    <property type="term" value="F:aspartic-type endopeptidase activity"/>
    <property type="evidence" value="ECO:0007669"/>
    <property type="project" value="UniProtKB-KW"/>
</dbReference>
<evidence type="ECO:0000256" key="10">
    <source>
        <dbReference type="SAM" id="Phobius"/>
    </source>
</evidence>
<evidence type="ECO:0000313" key="12">
    <source>
        <dbReference type="EMBL" id="RGI97557.1"/>
    </source>
</evidence>
<gene>
    <name evidence="11" type="ORF">DWX31_26145</name>
    <name evidence="13" type="ORF">DXC39_22720</name>
    <name evidence="12" type="ORF">DXD79_27515</name>
</gene>
<keyword evidence="5" id="KW-0064">Aspartyl protease</keyword>
<evidence type="ECO:0000256" key="7">
    <source>
        <dbReference type="ARBA" id="ARBA00022989"/>
    </source>
</evidence>
<keyword evidence="7 10" id="KW-1133">Transmembrane helix</keyword>
<keyword evidence="6" id="KW-0378">Hydrolase</keyword>
<dbReference type="Proteomes" id="UP000261257">
    <property type="component" value="Unassembled WGS sequence"/>
</dbReference>
<evidence type="ECO:0000256" key="6">
    <source>
        <dbReference type="ARBA" id="ARBA00022801"/>
    </source>
</evidence>
<dbReference type="PRINTS" id="PR00781">
    <property type="entry name" value="LIPOSIGPTASE"/>
</dbReference>
<evidence type="ECO:0000313" key="13">
    <source>
        <dbReference type="EMBL" id="RGL99581.1"/>
    </source>
</evidence>
<evidence type="ECO:0000313" key="16">
    <source>
        <dbReference type="Proteomes" id="UP000263014"/>
    </source>
</evidence>
<evidence type="ECO:0000256" key="9">
    <source>
        <dbReference type="RuleBase" id="RU004181"/>
    </source>
</evidence>
<dbReference type="InterPro" id="IPR001872">
    <property type="entry name" value="Peptidase_A8"/>
</dbReference>
<dbReference type="PANTHER" id="PTHR33695:SF1">
    <property type="entry name" value="LIPOPROTEIN SIGNAL PEPTIDASE"/>
    <property type="match status" value="1"/>
</dbReference>
<keyword evidence="2" id="KW-1003">Cell membrane</keyword>
<dbReference type="OrthoDB" id="1770665at2"/>
<comment type="similarity">
    <text evidence="1 9">Belongs to the peptidase A8 family.</text>
</comment>
<reference evidence="14 15" key="1">
    <citation type="submission" date="2018-08" db="EMBL/GenBank/DDBJ databases">
        <title>A genome reference for cultivated species of the human gut microbiota.</title>
        <authorList>
            <person name="Zou Y."/>
            <person name="Xue W."/>
            <person name="Luo G."/>
        </authorList>
    </citation>
    <scope>NUCLEOTIDE SEQUENCE [LARGE SCALE GENOMIC DNA]</scope>
    <source>
        <strain evidence="11 14">AF19-13AC</strain>
        <strain evidence="13 15">TF05-11AC</strain>
        <strain evidence="12 16">TM09-12</strain>
    </source>
</reference>
<evidence type="ECO:0000313" key="11">
    <source>
        <dbReference type="EMBL" id="RGD67600.1"/>
    </source>
</evidence>
<name>A0A374NZC8_9FIRM</name>
<accession>A0A374NZC8</accession>
<dbReference type="Proteomes" id="UP000261023">
    <property type="component" value="Unassembled WGS sequence"/>
</dbReference>
<sequence length="173" mass="19337">MDKKHSKMEIIKTEGVCVMVFIGIIVLLAAVDLCIKKAIEEQEESSFPKELNGTGGKIMLHKNHNPGFSFGFLKERPEYVKMVPLAVASFIGGGLAWMLPKKGNLADKIALSVTLGGAVSNLYDRLVRDYVVDYFSIQCGRLKRVVFNLGDMFIFFGAGMMLVLEMIRAWKER</sequence>
<feature type="transmembrane region" description="Helical" evidence="10">
    <location>
        <begin position="16"/>
        <end position="39"/>
    </location>
</feature>
<evidence type="ECO:0000256" key="5">
    <source>
        <dbReference type="ARBA" id="ARBA00022750"/>
    </source>
</evidence>
<dbReference type="Pfam" id="PF01252">
    <property type="entry name" value="Peptidase_A8"/>
    <property type="match status" value="1"/>
</dbReference>
<organism evidence="12 16">
    <name type="scientific">Hungatella hathewayi</name>
    <dbReference type="NCBI Taxonomy" id="154046"/>
    <lineage>
        <taxon>Bacteria</taxon>
        <taxon>Bacillati</taxon>
        <taxon>Bacillota</taxon>
        <taxon>Clostridia</taxon>
        <taxon>Lachnospirales</taxon>
        <taxon>Lachnospiraceae</taxon>
        <taxon>Hungatella</taxon>
    </lineage>
</organism>
<protein>
    <submittedName>
        <fullName evidence="12">Signal peptidase II</fullName>
    </submittedName>
</protein>
<evidence type="ECO:0000256" key="3">
    <source>
        <dbReference type="ARBA" id="ARBA00022670"/>
    </source>
</evidence>
<feature type="transmembrane region" description="Helical" evidence="10">
    <location>
        <begin position="79"/>
        <end position="99"/>
    </location>
</feature>
<evidence type="ECO:0000256" key="1">
    <source>
        <dbReference type="ARBA" id="ARBA00006139"/>
    </source>
</evidence>
<evidence type="ECO:0000313" key="14">
    <source>
        <dbReference type="Proteomes" id="UP000261023"/>
    </source>
</evidence>
<dbReference type="PANTHER" id="PTHR33695">
    <property type="entry name" value="LIPOPROTEIN SIGNAL PEPTIDASE"/>
    <property type="match status" value="1"/>
</dbReference>
<evidence type="ECO:0000256" key="8">
    <source>
        <dbReference type="ARBA" id="ARBA00023136"/>
    </source>
</evidence>
<proteinExistence type="inferred from homology"/>
<dbReference type="GO" id="GO:0016020">
    <property type="term" value="C:membrane"/>
    <property type="evidence" value="ECO:0007669"/>
    <property type="project" value="InterPro"/>
</dbReference>
<evidence type="ECO:0000313" key="15">
    <source>
        <dbReference type="Proteomes" id="UP000261257"/>
    </source>
</evidence>
<feature type="transmembrane region" description="Helical" evidence="10">
    <location>
        <begin position="145"/>
        <end position="164"/>
    </location>
</feature>
<dbReference type="EMBL" id="QSON01000019">
    <property type="protein sequence ID" value="RGI97557.1"/>
    <property type="molecule type" value="Genomic_DNA"/>
</dbReference>
<keyword evidence="3" id="KW-0645">Protease</keyword>
<dbReference type="EMBL" id="QSSQ01000030">
    <property type="protein sequence ID" value="RGL99581.1"/>
    <property type="molecule type" value="Genomic_DNA"/>
</dbReference>
<dbReference type="GO" id="GO:0006508">
    <property type="term" value="P:proteolysis"/>
    <property type="evidence" value="ECO:0007669"/>
    <property type="project" value="UniProtKB-KW"/>
</dbReference>
<keyword evidence="4 10" id="KW-0812">Transmembrane</keyword>
<keyword evidence="8 10" id="KW-0472">Membrane</keyword>
<dbReference type="EMBL" id="QTJW01000023">
    <property type="protein sequence ID" value="RGD67600.1"/>
    <property type="molecule type" value="Genomic_DNA"/>
</dbReference>
<evidence type="ECO:0000256" key="2">
    <source>
        <dbReference type="ARBA" id="ARBA00022475"/>
    </source>
</evidence>
<dbReference type="Proteomes" id="UP000263014">
    <property type="component" value="Unassembled WGS sequence"/>
</dbReference>
<dbReference type="AlphaFoldDB" id="A0A374NZC8"/>